<dbReference type="EMBL" id="AZEF01000032">
    <property type="protein sequence ID" value="KRL00892.1"/>
    <property type="molecule type" value="Genomic_DNA"/>
</dbReference>
<evidence type="ECO:0000313" key="10">
    <source>
        <dbReference type="EMBL" id="KRL00892.1"/>
    </source>
</evidence>
<keyword evidence="6 10" id="KW-0067">ATP-binding</keyword>
<dbReference type="STRING" id="1423731.FC81_GL001726"/>
<keyword evidence="8" id="KW-0472">Membrane</keyword>
<dbReference type="Gene3D" id="3.40.50.300">
    <property type="entry name" value="P-loop containing nucleotide triphosphate hydrolases"/>
    <property type="match status" value="2"/>
</dbReference>
<dbReference type="SMART" id="SM00382">
    <property type="entry name" value="AAA"/>
    <property type="match status" value="2"/>
</dbReference>
<dbReference type="RefSeq" id="WP_057745472.1">
    <property type="nucleotide sequence ID" value="NZ_AZEF01000032.1"/>
</dbReference>
<evidence type="ECO:0000256" key="5">
    <source>
        <dbReference type="ARBA" id="ARBA00022741"/>
    </source>
</evidence>
<comment type="caution">
    <text evidence="10">The sequence shown here is derived from an EMBL/GenBank/DDBJ whole genome shotgun (WGS) entry which is preliminary data.</text>
</comment>
<keyword evidence="3" id="KW-0813">Transport</keyword>
<dbReference type="PROSITE" id="PS00211">
    <property type="entry name" value="ABC_TRANSPORTER_1"/>
    <property type="match status" value="2"/>
</dbReference>
<proteinExistence type="inferred from homology"/>
<dbReference type="PANTHER" id="PTHR43553:SF27">
    <property type="entry name" value="ENERGY-COUPLING FACTOR TRANSPORTER ATP-BINDING PROTEIN ECFA2"/>
    <property type="match status" value="1"/>
</dbReference>
<evidence type="ECO:0000256" key="3">
    <source>
        <dbReference type="ARBA" id="ARBA00022448"/>
    </source>
</evidence>
<dbReference type="SUPFAM" id="SSF52540">
    <property type="entry name" value="P-loop containing nucleoside triphosphate hydrolases"/>
    <property type="match status" value="2"/>
</dbReference>
<comment type="subcellular location">
    <subcellularLocation>
        <location evidence="1">Cell membrane</location>
        <topology evidence="1">Peripheral membrane protein</topology>
    </subcellularLocation>
</comment>
<feature type="domain" description="ABC transporter" evidence="9">
    <location>
        <begin position="251"/>
        <end position="466"/>
    </location>
</feature>
<evidence type="ECO:0000256" key="6">
    <source>
        <dbReference type="ARBA" id="ARBA00022840"/>
    </source>
</evidence>
<keyword evidence="7" id="KW-1278">Translocase</keyword>
<dbReference type="AlphaFoldDB" id="A0A0R1LZ48"/>
<organism evidence="10 11">
    <name type="scientific">Liquorilactobacillus capillatus DSM 19910</name>
    <dbReference type="NCBI Taxonomy" id="1423731"/>
    <lineage>
        <taxon>Bacteria</taxon>
        <taxon>Bacillati</taxon>
        <taxon>Bacillota</taxon>
        <taxon>Bacilli</taxon>
        <taxon>Lactobacillales</taxon>
        <taxon>Lactobacillaceae</taxon>
        <taxon>Liquorilactobacillus</taxon>
    </lineage>
</organism>
<dbReference type="InterPro" id="IPR003593">
    <property type="entry name" value="AAA+_ATPase"/>
</dbReference>
<sequence length="467" mass="52319">MVRLAVSNLTFSYGASRSPIFDRLNFDLVQGSFNLLIGPSGSGKSTLFKLLAGLYPEYGGIITTGTIQLNNQEVSTLVPYERARHIALLFQNPSRQFAMRTVEEQLTFALENLQLAPQSIPEVVTATLRRFNLESFRQQQLLALSGGEQQRIALATTIAMGSDIILLDEPFANVDQAGRQKLLTILKELQVKYGKTIFICDHDLTGYQQLVDHLYEVDAAHKKVPEISLQRLTTVKKELPVQNRLDKISIFNWQKLSFKSSSRVLLKPHSFQLPKSQVGLLSGANGSGKSTLFAALSHQLKYQGAVYYKSKASERIRLKRWAQIVGVVFQNSTDQFIKLEARAEINLSRQNSLHPLYWTDARITAAIKQLQLTNILDHVNYQLSGGQQKKLQVLSMLIMAQPILLFDEPLAGLDAISLKNVMQLIKKTVTDLEISSLLISHQRAGVTELVDYELLLANQTLTLEEAK</sequence>
<dbReference type="InterPro" id="IPR017871">
    <property type="entry name" value="ABC_transporter-like_CS"/>
</dbReference>
<evidence type="ECO:0000256" key="2">
    <source>
        <dbReference type="ARBA" id="ARBA00005417"/>
    </source>
</evidence>
<dbReference type="InterPro" id="IPR050095">
    <property type="entry name" value="ECF_ABC_transporter_ATP-bd"/>
</dbReference>
<evidence type="ECO:0000256" key="1">
    <source>
        <dbReference type="ARBA" id="ARBA00004202"/>
    </source>
</evidence>
<evidence type="ECO:0000256" key="8">
    <source>
        <dbReference type="ARBA" id="ARBA00023136"/>
    </source>
</evidence>
<dbReference type="GO" id="GO:0016887">
    <property type="term" value="F:ATP hydrolysis activity"/>
    <property type="evidence" value="ECO:0007669"/>
    <property type="project" value="InterPro"/>
</dbReference>
<evidence type="ECO:0000256" key="4">
    <source>
        <dbReference type="ARBA" id="ARBA00022475"/>
    </source>
</evidence>
<dbReference type="GO" id="GO:0043190">
    <property type="term" value="C:ATP-binding cassette (ABC) transporter complex"/>
    <property type="evidence" value="ECO:0007669"/>
    <property type="project" value="TreeGrafter"/>
</dbReference>
<gene>
    <name evidence="10" type="ORF">FC81_GL001726</name>
</gene>
<dbReference type="CDD" id="cd03225">
    <property type="entry name" value="ABC_cobalt_CbiO_domain1"/>
    <property type="match status" value="2"/>
</dbReference>
<dbReference type="PATRIC" id="fig|1423731.3.peg.1769"/>
<reference evidence="10 11" key="1">
    <citation type="journal article" date="2015" name="Genome Announc.">
        <title>Expanding the biotechnology potential of lactobacilli through comparative genomics of 213 strains and associated genera.</title>
        <authorList>
            <person name="Sun Z."/>
            <person name="Harris H.M."/>
            <person name="McCann A."/>
            <person name="Guo C."/>
            <person name="Argimon S."/>
            <person name="Zhang W."/>
            <person name="Yang X."/>
            <person name="Jeffery I.B."/>
            <person name="Cooney J.C."/>
            <person name="Kagawa T.F."/>
            <person name="Liu W."/>
            <person name="Song Y."/>
            <person name="Salvetti E."/>
            <person name="Wrobel A."/>
            <person name="Rasinkangas P."/>
            <person name="Parkhill J."/>
            <person name="Rea M.C."/>
            <person name="O'Sullivan O."/>
            <person name="Ritari J."/>
            <person name="Douillard F.P."/>
            <person name="Paul Ross R."/>
            <person name="Yang R."/>
            <person name="Briner A.E."/>
            <person name="Felis G.E."/>
            <person name="de Vos W.M."/>
            <person name="Barrangou R."/>
            <person name="Klaenhammer T.R."/>
            <person name="Caufield P.W."/>
            <person name="Cui Y."/>
            <person name="Zhang H."/>
            <person name="O'Toole P.W."/>
        </authorList>
    </citation>
    <scope>NUCLEOTIDE SEQUENCE [LARGE SCALE GENOMIC DNA]</scope>
    <source>
        <strain evidence="10 11">DSM 19910</strain>
    </source>
</reference>
<dbReference type="PROSITE" id="PS50893">
    <property type="entry name" value="ABC_TRANSPORTER_2"/>
    <property type="match status" value="2"/>
</dbReference>
<dbReference type="InterPro" id="IPR003439">
    <property type="entry name" value="ABC_transporter-like_ATP-bd"/>
</dbReference>
<dbReference type="Proteomes" id="UP000051621">
    <property type="component" value="Unassembled WGS sequence"/>
</dbReference>
<dbReference type="InterPro" id="IPR015856">
    <property type="entry name" value="ABC_transpr_CbiO/EcfA_su"/>
</dbReference>
<keyword evidence="11" id="KW-1185">Reference proteome</keyword>
<evidence type="ECO:0000256" key="7">
    <source>
        <dbReference type="ARBA" id="ARBA00022967"/>
    </source>
</evidence>
<feature type="domain" description="ABC transporter" evidence="9">
    <location>
        <begin position="4"/>
        <end position="244"/>
    </location>
</feature>
<accession>A0A0R1LZ48</accession>
<keyword evidence="5" id="KW-0547">Nucleotide-binding</keyword>
<dbReference type="OrthoDB" id="501320at2"/>
<dbReference type="GO" id="GO:0005524">
    <property type="term" value="F:ATP binding"/>
    <property type="evidence" value="ECO:0007669"/>
    <property type="project" value="UniProtKB-KW"/>
</dbReference>
<keyword evidence="4" id="KW-1003">Cell membrane</keyword>
<dbReference type="PANTHER" id="PTHR43553">
    <property type="entry name" value="HEAVY METAL TRANSPORTER"/>
    <property type="match status" value="1"/>
</dbReference>
<evidence type="ECO:0000313" key="11">
    <source>
        <dbReference type="Proteomes" id="UP000051621"/>
    </source>
</evidence>
<name>A0A0R1LZ48_9LACO</name>
<dbReference type="Pfam" id="PF00005">
    <property type="entry name" value="ABC_tran"/>
    <property type="match status" value="2"/>
</dbReference>
<evidence type="ECO:0000259" key="9">
    <source>
        <dbReference type="PROSITE" id="PS50893"/>
    </source>
</evidence>
<dbReference type="GO" id="GO:0042626">
    <property type="term" value="F:ATPase-coupled transmembrane transporter activity"/>
    <property type="evidence" value="ECO:0007669"/>
    <property type="project" value="TreeGrafter"/>
</dbReference>
<comment type="similarity">
    <text evidence="2">Belongs to the ABC transporter superfamily.</text>
</comment>
<protein>
    <submittedName>
        <fullName evidence="10">ABC transporter ATP-binding protein</fullName>
    </submittedName>
</protein>
<dbReference type="InterPro" id="IPR027417">
    <property type="entry name" value="P-loop_NTPase"/>
</dbReference>